<dbReference type="Proteomes" id="UP001373714">
    <property type="component" value="Unassembled WGS sequence"/>
</dbReference>
<comment type="caution">
    <text evidence="1">The sequence shown here is derived from an EMBL/GenBank/DDBJ whole genome shotgun (WGS) entry which is preliminary data.</text>
</comment>
<keyword evidence="2" id="KW-1185">Reference proteome</keyword>
<reference evidence="1 2" key="1">
    <citation type="submission" date="2019-10" db="EMBL/GenBank/DDBJ databases">
        <authorList>
            <person name="Palmer J.M."/>
        </authorList>
    </citation>
    <scope>NUCLEOTIDE SEQUENCE [LARGE SCALE GENOMIC DNA]</scope>
    <source>
        <strain evidence="1 2">TWF730</strain>
    </source>
</reference>
<gene>
    <name evidence="1" type="ORF">TWF730_009056</name>
</gene>
<protein>
    <submittedName>
        <fullName evidence="1">Uncharacterized protein</fullName>
    </submittedName>
</protein>
<evidence type="ECO:0000313" key="2">
    <source>
        <dbReference type="Proteomes" id="UP001373714"/>
    </source>
</evidence>
<organism evidence="1 2">
    <name type="scientific">Orbilia blumenaviensis</name>
    <dbReference type="NCBI Taxonomy" id="1796055"/>
    <lineage>
        <taxon>Eukaryota</taxon>
        <taxon>Fungi</taxon>
        <taxon>Dikarya</taxon>
        <taxon>Ascomycota</taxon>
        <taxon>Pezizomycotina</taxon>
        <taxon>Orbiliomycetes</taxon>
        <taxon>Orbiliales</taxon>
        <taxon>Orbiliaceae</taxon>
        <taxon>Orbilia</taxon>
    </lineage>
</organism>
<proteinExistence type="predicted"/>
<dbReference type="AlphaFoldDB" id="A0AAV9UX86"/>
<dbReference type="EMBL" id="JAVHNS010000006">
    <property type="protein sequence ID" value="KAK6352226.1"/>
    <property type="molecule type" value="Genomic_DNA"/>
</dbReference>
<name>A0AAV9UX86_9PEZI</name>
<accession>A0AAV9UX86</accession>
<evidence type="ECO:0000313" key="1">
    <source>
        <dbReference type="EMBL" id="KAK6352226.1"/>
    </source>
</evidence>
<sequence length="427" mass="49019">MPKDRLSTLEWNIGYTFSPLSVLKSLSNLDNLSTLRITLASQCGSFSVAEIQALDFKSLERLCLEAVYSPQDVLVARAMIRTAKSLSFLHIDFWSRYLNKVTLPKTWDGYFETIVGRVESMEDAFRKGIHQELAIRHQLTVLYLQNATLDKSLLPLITSNTLRSLSLRNCTKLESVMPIEEQPLKLKELNLLLKEELWTLPRTESMIMCLEPGLTTLIVMDQFIILPSDEFEFPLKLEWAEKHRDTLRNLALARMDIHSSRICSLVKLTREHELMEVFRLNEFLLPLKLKLDESNQWTCTEPANFAQYADLETLYLLPIKEEGRKKLAEGSLLGVLGELLMDMGKGCRKTLPNLKCIIVGQRGYPEALRVFKINWIENDLCGAKQKYLATIYESTMVAMMAKTDLPFKLYWASFITDFAVETTPIFS</sequence>